<evidence type="ECO:0000256" key="3">
    <source>
        <dbReference type="ARBA" id="ARBA00023125"/>
    </source>
</evidence>
<dbReference type="InterPro" id="IPR000847">
    <property type="entry name" value="LysR_HTH_N"/>
</dbReference>
<comment type="caution">
    <text evidence="6">The sequence shown here is derived from an EMBL/GenBank/DDBJ whole genome shotgun (WGS) entry which is preliminary data.</text>
</comment>
<keyword evidence="2" id="KW-0805">Transcription regulation</keyword>
<evidence type="ECO:0000256" key="2">
    <source>
        <dbReference type="ARBA" id="ARBA00023015"/>
    </source>
</evidence>
<dbReference type="InterPro" id="IPR050389">
    <property type="entry name" value="LysR-type_TF"/>
</dbReference>
<gene>
    <name evidence="6" type="ORF">Amac_026650</name>
</gene>
<dbReference type="CDD" id="cd08417">
    <property type="entry name" value="PBP2_Nitroaromatics_like"/>
    <property type="match status" value="1"/>
</dbReference>
<protein>
    <submittedName>
        <fullName evidence="6">LysR family transcriptional regulator</fullName>
    </submittedName>
</protein>
<dbReference type="PROSITE" id="PS50931">
    <property type="entry name" value="HTH_LYSR"/>
    <property type="match status" value="1"/>
</dbReference>
<dbReference type="AlphaFoldDB" id="A0A5M3WLN0"/>
<evidence type="ECO:0000313" key="7">
    <source>
        <dbReference type="Proteomes" id="UP000331127"/>
    </source>
</evidence>
<keyword evidence="4" id="KW-0804">Transcription</keyword>
<name>A0A5M3WLN0_9ACTN</name>
<keyword evidence="3" id="KW-0238">DNA-binding</keyword>
<proteinExistence type="inferred from homology"/>
<dbReference type="InterPro" id="IPR036390">
    <property type="entry name" value="WH_DNA-bd_sf"/>
</dbReference>
<reference evidence="6 7" key="1">
    <citation type="submission" date="2019-10" db="EMBL/GenBank/DDBJ databases">
        <title>Whole genome shotgun sequence of Acrocarpospora macrocephala NBRC 16266.</title>
        <authorList>
            <person name="Ichikawa N."/>
            <person name="Kimura A."/>
            <person name="Kitahashi Y."/>
            <person name="Komaki H."/>
            <person name="Oguchi A."/>
        </authorList>
    </citation>
    <scope>NUCLEOTIDE SEQUENCE [LARGE SCALE GENOMIC DNA]</scope>
    <source>
        <strain evidence="6 7">NBRC 16266</strain>
    </source>
</reference>
<evidence type="ECO:0000256" key="4">
    <source>
        <dbReference type="ARBA" id="ARBA00023163"/>
    </source>
</evidence>
<dbReference type="Gene3D" id="3.40.190.10">
    <property type="entry name" value="Periplasmic binding protein-like II"/>
    <property type="match status" value="2"/>
</dbReference>
<organism evidence="6 7">
    <name type="scientific">Acrocarpospora macrocephala</name>
    <dbReference type="NCBI Taxonomy" id="150177"/>
    <lineage>
        <taxon>Bacteria</taxon>
        <taxon>Bacillati</taxon>
        <taxon>Actinomycetota</taxon>
        <taxon>Actinomycetes</taxon>
        <taxon>Streptosporangiales</taxon>
        <taxon>Streptosporangiaceae</taxon>
        <taxon>Acrocarpospora</taxon>
    </lineage>
</organism>
<dbReference type="Gene3D" id="1.10.10.10">
    <property type="entry name" value="Winged helix-like DNA-binding domain superfamily/Winged helix DNA-binding domain"/>
    <property type="match status" value="1"/>
</dbReference>
<dbReference type="SUPFAM" id="SSF46785">
    <property type="entry name" value="Winged helix' DNA-binding domain"/>
    <property type="match status" value="1"/>
</dbReference>
<evidence type="ECO:0000313" key="6">
    <source>
        <dbReference type="EMBL" id="GES09069.1"/>
    </source>
</evidence>
<dbReference type="InterPro" id="IPR037402">
    <property type="entry name" value="YidZ_PBP2"/>
</dbReference>
<dbReference type="SUPFAM" id="SSF53850">
    <property type="entry name" value="Periplasmic binding protein-like II"/>
    <property type="match status" value="1"/>
</dbReference>
<dbReference type="PANTHER" id="PTHR30118">
    <property type="entry name" value="HTH-TYPE TRANSCRIPTIONAL REGULATOR LEUO-RELATED"/>
    <property type="match status" value="1"/>
</dbReference>
<dbReference type="Proteomes" id="UP000331127">
    <property type="component" value="Unassembled WGS sequence"/>
</dbReference>
<dbReference type="Pfam" id="PF03466">
    <property type="entry name" value="LysR_substrate"/>
    <property type="match status" value="1"/>
</dbReference>
<dbReference type="PANTHER" id="PTHR30118:SF15">
    <property type="entry name" value="TRANSCRIPTIONAL REGULATORY PROTEIN"/>
    <property type="match status" value="1"/>
</dbReference>
<keyword evidence="7" id="KW-1185">Reference proteome</keyword>
<evidence type="ECO:0000256" key="1">
    <source>
        <dbReference type="ARBA" id="ARBA00009437"/>
    </source>
</evidence>
<dbReference type="Pfam" id="PF00126">
    <property type="entry name" value="HTH_1"/>
    <property type="match status" value="1"/>
</dbReference>
<dbReference type="InterPro" id="IPR036388">
    <property type="entry name" value="WH-like_DNA-bd_sf"/>
</dbReference>
<accession>A0A5M3WLN0</accession>
<evidence type="ECO:0000259" key="5">
    <source>
        <dbReference type="PROSITE" id="PS50931"/>
    </source>
</evidence>
<dbReference type="GO" id="GO:0003700">
    <property type="term" value="F:DNA-binding transcription factor activity"/>
    <property type="evidence" value="ECO:0007669"/>
    <property type="project" value="InterPro"/>
</dbReference>
<dbReference type="EMBL" id="BLAE01000013">
    <property type="protein sequence ID" value="GES09069.1"/>
    <property type="molecule type" value="Genomic_DNA"/>
</dbReference>
<feature type="domain" description="HTH lysR-type" evidence="5">
    <location>
        <begin position="11"/>
        <end position="68"/>
    </location>
</feature>
<sequence>MSEHPVDLRRIDLNLLVAFEALVTERSVTRAASRLGVGQSAMSSTLSRLRKLLRDDVLVREGRGLVATPMSESLLEPVRGVLVDIEQILAGRHDFNPATDARTFRLLVTNYHLTYSFLRPLLARLEAEAPRVRLHIEPPADDFAGRLHRHEVDLLITPREAYPEHHSMPHRVLFSDRYVVAVDRDHPEIHDEITYEQFCTLPYLATWSGRHRSFFELQLDLMGVPRNLELTTEFGIAPFLLQGTRLITVLQERLARKLVEQLNLKLLEPPIANLHVLTETMVWSERTDRDPAHRWLRQQLVNLAAEITGEA</sequence>
<dbReference type="GO" id="GO:0003677">
    <property type="term" value="F:DNA binding"/>
    <property type="evidence" value="ECO:0007669"/>
    <property type="project" value="UniProtKB-KW"/>
</dbReference>
<comment type="similarity">
    <text evidence="1">Belongs to the LysR transcriptional regulatory family.</text>
</comment>
<dbReference type="InterPro" id="IPR005119">
    <property type="entry name" value="LysR_subst-bd"/>
</dbReference>